<organism evidence="4 5">
    <name type="scientific">Trueperella pecoris</name>
    <dbReference type="NCBI Taxonomy" id="2733571"/>
    <lineage>
        <taxon>Bacteria</taxon>
        <taxon>Bacillati</taxon>
        <taxon>Actinomycetota</taxon>
        <taxon>Actinomycetes</taxon>
        <taxon>Actinomycetales</taxon>
        <taxon>Actinomycetaceae</taxon>
        <taxon>Trueperella</taxon>
    </lineage>
</organism>
<evidence type="ECO:0000259" key="2">
    <source>
        <dbReference type="Pfam" id="PF01370"/>
    </source>
</evidence>
<evidence type="ECO:0000313" key="4">
    <source>
        <dbReference type="EMBL" id="QOR46402.1"/>
    </source>
</evidence>
<dbReference type="PANTHER" id="PTHR11092:SF0">
    <property type="entry name" value="EPIMERASE FAMILY PROTEIN SDR39U1"/>
    <property type="match status" value="1"/>
</dbReference>
<dbReference type="NCBIfam" id="TIGR01777">
    <property type="entry name" value="yfcH"/>
    <property type="match status" value="1"/>
</dbReference>
<accession>A0A7M1QWC3</accession>
<dbReference type="InterPro" id="IPR036291">
    <property type="entry name" value="NAD(P)-bd_dom_sf"/>
</dbReference>
<dbReference type="PANTHER" id="PTHR11092">
    <property type="entry name" value="SUGAR NUCLEOTIDE EPIMERASE RELATED"/>
    <property type="match status" value="1"/>
</dbReference>
<comment type="similarity">
    <text evidence="1">Belongs to the NAD(P)-dependent epimerase/dehydratase family. SDR39U1 subfamily.</text>
</comment>
<keyword evidence="5" id="KW-1185">Reference proteome</keyword>
<dbReference type="EMBL" id="CP063213">
    <property type="protein sequence ID" value="QOR46402.1"/>
    <property type="molecule type" value="Genomic_DNA"/>
</dbReference>
<dbReference type="RefSeq" id="WP_197551636.1">
    <property type="nucleotide sequence ID" value="NZ_CP063213.1"/>
</dbReference>
<evidence type="ECO:0000259" key="3">
    <source>
        <dbReference type="Pfam" id="PF08338"/>
    </source>
</evidence>
<proteinExistence type="inferred from homology"/>
<feature type="domain" description="DUF1731" evidence="3">
    <location>
        <begin position="256"/>
        <end position="302"/>
    </location>
</feature>
<dbReference type="Proteomes" id="UP000595053">
    <property type="component" value="Chromosome"/>
</dbReference>
<dbReference type="Gene3D" id="3.40.50.720">
    <property type="entry name" value="NAD(P)-binding Rossmann-like Domain"/>
    <property type="match status" value="1"/>
</dbReference>
<sequence length="307" mass="32884">MTPPVLVLAGASGFIGSRLVEAALSAGYRVRRLVRSADATAIDGVEDFLWDPSAGTIDDAVLAGAYGVICLNGAGLLSRPWTPSYKKVLWDSRIDSVTTLVSAFAKANHKPKVFISGSAIGYYGADRAGEYLSEGSASGEGFLAELCRAWEEAAGPASGMGIRTVVVRTGLVMGQDGGMLGLLQHPYRAGLGAQLGDGTGWMSTIARDDYVRALLFLLREDDVEGPVNMTNPDPVPNKAWNKLLAEHVGRRAFLAVPRPVLMLVAGQMGRETMLASQRVYPDVLFDHGFEFLAPTVEDIFSHELPMR</sequence>
<dbReference type="InterPro" id="IPR001509">
    <property type="entry name" value="Epimerase_deHydtase"/>
</dbReference>
<evidence type="ECO:0000313" key="5">
    <source>
        <dbReference type="Proteomes" id="UP000595053"/>
    </source>
</evidence>
<dbReference type="InterPro" id="IPR010099">
    <property type="entry name" value="SDR39U1"/>
</dbReference>
<dbReference type="SUPFAM" id="SSF51735">
    <property type="entry name" value="NAD(P)-binding Rossmann-fold domains"/>
    <property type="match status" value="1"/>
</dbReference>
<dbReference type="Pfam" id="PF01370">
    <property type="entry name" value="Epimerase"/>
    <property type="match status" value="1"/>
</dbReference>
<evidence type="ECO:0000256" key="1">
    <source>
        <dbReference type="ARBA" id="ARBA00009353"/>
    </source>
</evidence>
<dbReference type="AlphaFoldDB" id="A0A7M1QWC3"/>
<protein>
    <submittedName>
        <fullName evidence="4">TIGR01777 family protein</fullName>
    </submittedName>
</protein>
<feature type="domain" description="NAD-dependent epimerase/dehydratase" evidence="2">
    <location>
        <begin position="7"/>
        <end position="222"/>
    </location>
</feature>
<gene>
    <name evidence="4" type="ORF">INS88_04160</name>
</gene>
<name>A0A7M1QWC3_9ACTO</name>
<dbReference type="Pfam" id="PF08338">
    <property type="entry name" value="DUF1731"/>
    <property type="match status" value="1"/>
</dbReference>
<reference evidence="4 5" key="1">
    <citation type="submission" date="2020-10" db="EMBL/GenBank/DDBJ databases">
        <title>Trueperella pecoris sp. nov. isolated from bovine and porcine specimens.</title>
        <authorList>
            <person name="Schoenecker L."/>
            <person name="Schnydrig P."/>
            <person name="Brodard I."/>
            <person name="Thomann A."/>
            <person name="Hemphill A."/>
            <person name="Rodriguez-Campos S."/>
            <person name="Perreten V."/>
            <person name="Jores J."/>
            <person name="Kittl S."/>
        </authorList>
    </citation>
    <scope>NUCLEOTIDE SEQUENCE [LARGE SCALE GENOMIC DNA]</scope>
    <source>
        <strain evidence="4 5">15A0121</strain>
    </source>
</reference>
<dbReference type="InterPro" id="IPR013549">
    <property type="entry name" value="DUF1731"/>
</dbReference>